<name>A0A225DTQ9_9BACT</name>
<dbReference type="EMBL" id="NIDE01000008">
    <property type="protein sequence ID" value="OWK40569.1"/>
    <property type="molecule type" value="Genomic_DNA"/>
</dbReference>
<proteinExistence type="predicted"/>
<dbReference type="AlphaFoldDB" id="A0A225DTQ9"/>
<sequence>MFGDNDLLHPIAHPLLVPIEGFEELLEGPWGDTEPQRDRLNRLTLQVGQLTTKRDGQMGASAAVVETIAEASDVPVEFGKKRTERFGIHA</sequence>
<keyword evidence="2" id="KW-1185">Reference proteome</keyword>
<evidence type="ECO:0000313" key="1">
    <source>
        <dbReference type="EMBL" id="OWK40569.1"/>
    </source>
</evidence>
<reference evidence="2" key="1">
    <citation type="submission" date="2017-06" db="EMBL/GenBank/DDBJ databases">
        <title>Genome analysis of Fimbriiglobus ruber SP5, the first member of the order Planctomycetales with confirmed chitinolytic capability.</title>
        <authorList>
            <person name="Ravin N.V."/>
            <person name="Rakitin A.L."/>
            <person name="Ivanova A.A."/>
            <person name="Beletsky A.V."/>
            <person name="Kulichevskaya I.S."/>
            <person name="Mardanov A.V."/>
            <person name="Dedysh S.N."/>
        </authorList>
    </citation>
    <scope>NUCLEOTIDE SEQUENCE [LARGE SCALE GENOMIC DNA]</scope>
    <source>
        <strain evidence="2">SP5</strain>
    </source>
</reference>
<evidence type="ECO:0000313" key="2">
    <source>
        <dbReference type="Proteomes" id="UP000214646"/>
    </source>
</evidence>
<gene>
    <name evidence="1" type="ORF">FRUB_05488</name>
</gene>
<accession>A0A225DTQ9</accession>
<dbReference type="Proteomes" id="UP000214646">
    <property type="component" value="Unassembled WGS sequence"/>
</dbReference>
<protein>
    <submittedName>
        <fullName evidence="1">Uncharacterized protein</fullName>
    </submittedName>
</protein>
<comment type="caution">
    <text evidence="1">The sequence shown here is derived from an EMBL/GenBank/DDBJ whole genome shotgun (WGS) entry which is preliminary data.</text>
</comment>
<organism evidence="1 2">
    <name type="scientific">Fimbriiglobus ruber</name>
    <dbReference type="NCBI Taxonomy" id="1908690"/>
    <lineage>
        <taxon>Bacteria</taxon>
        <taxon>Pseudomonadati</taxon>
        <taxon>Planctomycetota</taxon>
        <taxon>Planctomycetia</taxon>
        <taxon>Gemmatales</taxon>
        <taxon>Gemmataceae</taxon>
        <taxon>Fimbriiglobus</taxon>
    </lineage>
</organism>